<evidence type="ECO:0000313" key="8">
    <source>
        <dbReference type="Proteomes" id="UP000192639"/>
    </source>
</evidence>
<feature type="region of interest" description="Disordered" evidence="5">
    <location>
        <begin position="1"/>
        <end position="20"/>
    </location>
</feature>
<keyword evidence="2 4" id="KW-0694">RNA-binding</keyword>
<proteinExistence type="predicted"/>
<dbReference type="Gene3D" id="1.10.10.10">
    <property type="entry name" value="Winged helix-like DNA-binding domain superfamily/Winged helix DNA-binding domain"/>
    <property type="match status" value="1"/>
</dbReference>
<comment type="subcellular location">
    <subcellularLocation>
        <location evidence="1">Nucleus</location>
    </subcellularLocation>
</comment>
<dbReference type="Proteomes" id="UP000192639">
    <property type="component" value="Unassembled WGS sequence"/>
</dbReference>
<feature type="compositionally biased region" description="Basic residues" evidence="5">
    <location>
        <begin position="1"/>
        <end position="11"/>
    </location>
</feature>
<dbReference type="GO" id="GO:0005634">
    <property type="term" value="C:nucleus"/>
    <property type="evidence" value="ECO:0007669"/>
    <property type="project" value="UniProtKB-SubCell"/>
</dbReference>
<dbReference type="Gene3D" id="3.30.70.330">
    <property type="match status" value="1"/>
</dbReference>
<dbReference type="CDD" id="cd07323">
    <property type="entry name" value="LAM"/>
    <property type="match status" value="1"/>
</dbReference>
<reference evidence="7 8" key="1">
    <citation type="journal article" date="2017" name="Environ. Microbiol.">
        <title>Decay of the glycolytic pathway and adaptation to intranuclear parasitism within Enterocytozoonidae microsporidia.</title>
        <authorList>
            <person name="Wiredu Boakye D."/>
            <person name="Jaroenlak P."/>
            <person name="Prachumwat A."/>
            <person name="Williams T.A."/>
            <person name="Bateman K.S."/>
            <person name="Itsathitphaisarn O."/>
            <person name="Sritunyalucksana K."/>
            <person name="Paszkiewicz K.H."/>
            <person name="Moore K.A."/>
            <person name="Stentiford G.D."/>
            <person name="Williams B.A."/>
        </authorList>
    </citation>
    <scope>NUCLEOTIDE SEQUENCE [LARGE SCALE GENOMIC DNA]</scope>
    <source>
        <strain evidence="7 8">GB1</strain>
    </source>
</reference>
<dbReference type="SUPFAM" id="SSF54928">
    <property type="entry name" value="RNA-binding domain, RBD"/>
    <property type="match status" value="1"/>
</dbReference>
<dbReference type="GO" id="GO:1990904">
    <property type="term" value="C:ribonucleoprotein complex"/>
    <property type="evidence" value="ECO:0007669"/>
    <property type="project" value="InterPro"/>
</dbReference>
<dbReference type="InterPro" id="IPR000504">
    <property type="entry name" value="RRM_dom"/>
</dbReference>
<evidence type="ECO:0000256" key="4">
    <source>
        <dbReference type="PROSITE-ProRule" id="PRU00332"/>
    </source>
</evidence>
<name>A0A1Y1S9D7_9MICR</name>
<dbReference type="InterPro" id="IPR045180">
    <property type="entry name" value="La_dom_prot"/>
</dbReference>
<dbReference type="PANTHER" id="PTHR22792">
    <property type="entry name" value="LUPUS LA PROTEIN-RELATED"/>
    <property type="match status" value="1"/>
</dbReference>
<dbReference type="SUPFAM" id="SSF46785">
    <property type="entry name" value="Winged helix' DNA-binding domain"/>
    <property type="match status" value="1"/>
</dbReference>
<dbReference type="InterPro" id="IPR002344">
    <property type="entry name" value="Lupus_La"/>
</dbReference>
<dbReference type="Pfam" id="PF00076">
    <property type="entry name" value="RRM_1"/>
    <property type="match status" value="1"/>
</dbReference>
<dbReference type="CDD" id="cd12291">
    <property type="entry name" value="RRM1_La"/>
    <property type="match status" value="1"/>
</dbReference>
<gene>
    <name evidence="7" type="primary">LA</name>
    <name evidence="7" type="ORF">ECANGB1_1681</name>
</gene>
<dbReference type="PANTHER" id="PTHR22792:SF140">
    <property type="entry name" value="ACHILLES, ISOFORM A"/>
    <property type="match status" value="1"/>
</dbReference>
<dbReference type="SMART" id="SM00715">
    <property type="entry name" value="LA"/>
    <property type="match status" value="1"/>
</dbReference>
<dbReference type="InterPro" id="IPR036390">
    <property type="entry name" value="WH_DNA-bd_sf"/>
</dbReference>
<evidence type="ECO:0000313" key="7">
    <source>
        <dbReference type="EMBL" id="ORD95037.1"/>
    </source>
</evidence>
<dbReference type="GO" id="GO:0003729">
    <property type="term" value="F:mRNA binding"/>
    <property type="evidence" value="ECO:0007669"/>
    <property type="project" value="TreeGrafter"/>
</dbReference>
<dbReference type="InterPro" id="IPR012677">
    <property type="entry name" value="Nucleotide-bd_a/b_plait_sf"/>
</dbReference>
<protein>
    <submittedName>
        <fullName evidence="7">LA</fullName>
    </submittedName>
</protein>
<sequence length="306" mass="35111">MATKAKKNTKTKTKEEKGTSTIESAKIKRQVEYYFSNANFSKDKFLYEIATQNSGKVDINVLLTFNRLKQMNATVEGVKEAVKNSPNIKIEGDSLIKTDIESLKTYKNESVNDKTVAMLGFDTEMNLDDIDAFLRSKCNPSRILMRRRKNKAFSGTCFVEFETVEEAKAALELEFEVAQEEGDDETKKAKVAPKHLKIITKDEHLKNCEENSKVPEIEKIKNDFIPKMYKLTGVENMEEAKIADIKKKINNAAFVDLKKSVVRMKFVEDWNEMDFEGLKLVKMSEEEATEYVNNLDIKVKKNNKKK</sequence>
<accession>A0A1Y1S9D7</accession>
<evidence type="ECO:0000256" key="5">
    <source>
        <dbReference type="SAM" id="MobiDB-lite"/>
    </source>
</evidence>
<keyword evidence="3" id="KW-0539">Nucleus</keyword>
<comment type="caution">
    <text evidence="7">The sequence shown here is derived from an EMBL/GenBank/DDBJ whole genome shotgun (WGS) entry which is preliminary data.</text>
</comment>
<dbReference type="EMBL" id="LWDP01000005">
    <property type="protein sequence ID" value="ORD95037.1"/>
    <property type="molecule type" value="Genomic_DNA"/>
</dbReference>
<dbReference type="GO" id="GO:0006396">
    <property type="term" value="P:RNA processing"/>
    <property type="evidence" value="ECO:0007669"/>
    <property type="project" value="InterPro"/>
</dbReference>
<dbReference type="OrthoDB" id="439993at2759"/>
<feature type="domain" description="HTH La-type RNA-binding" evidence="6">
    <location>
        <begin position="17"/>
        <end position="108"/>
    </location>
</feature>
<dbReference type="PRINTS" id="PR00302">
    <property type="entry name" value="LUPUSLA"/>
</dbReference>
<evidence type="ECO:0000259" key="6">
    <source>
        <dbReference type="PROSITE" id="PS50961"/>
    </source>
</evidence>
<evidence type="ECO:0000256" key="2">
    <source>
        <dbReference type="ARBA" id="ARBA00022884"/>
    </source>
</evidence>
<dbReference type="InterPro" id="IPR035979">
    <property type="entry name" value="RBD_domain_sf"/>
</dbReference>
<dbReference type="PROSITE" id="PS50961">
    <property type="entry name" value="HTH_LA"/>
    <property type="match status" value="1"/>
</dbReference>
<evidence type="ECO:0000256" key="1">
    <source>
        <dbReference type="ARBA" id="ARBA00004123"/>
    </source>
</evidence>
<evidence type="ECO:0000256" key="3">
    <source>
        <dbReference type="ARBA" id="ARBA00023242"/>
    </source>
</evidence>
<organism evidence="7 8">
    <name type="scientific">Enterospora canceri</name>
    <dbReference type="NCBI Taxonomy" id="1081671"/>
    <lineage>
        <taxon>Eukaryota</taxon>
        <taxon>Fungi</taxon>
        <taxon>Fungi incertae sedis</taxon>
        <taxon>Microsporidia</taxon>
        <taxon>Enterocytozoonidae</taxon>
        <taxon>Enterospora</taxon>
    </lineage>
</organism>
<dbReference type="AlphaFoldDB" id="A0A1Y1S9D7"/>
<dbReference type="InterPro" id="IPR036388">
    <property type="entry name" value="WH-like_DNA-bd_sf"/>
</dbReference>
<dbReference type="VEuPathDB" id="MicrosporidiaDB:ECANGB1_1681"/>
<dbReference type="Pfam" id="PF05383">
    <property type="entry name" value="La"/>
    <property type="match status" value="1"/>
</dbReference>
<keyword evidence="8" id="KW-1185">Reference proteome</keyword>
<dbReference type="InterPro" id="IPR006630">
    <property type="entry name" value="La_HTH"/>
</dbReference>